<evidence type="ECO:0000313" key="3">
    <source>
        <dbReference type="EMBL" id="KAG0325034.1"/>
    </source>
</evidence>
<dbReference type="PROSITE" id="PS50191">
    <property type="entry name" value="CRAL_TRIO"/>
    <property type="match status" value="1"/>
</dbReference>
<organism evidence="3 4">
    <name type="scientific">Dissophora globulifera</name>
    <dbReference type="NCBI Taxonomy" id="979702"/>
    <lineage>
        <taxon>Eukaryota</taxon>
        <taxon>Fungi</taxon>
        <taxon>Fungi incertae sedis</taxon>
        <taxon>Mucoromycota</taxon>
        <taxon>Mortierellomycotina</taxon>
        <taxon>Mortierellomycetes</taxon>
        <taxon>Mortierellales</taxon>
        <taxon>Mortierellaceae</taxon>
        <taxon>Dissophora</taxon>
    </lineage>
</organism>
<feature type="region of interest" description="Disordered" evidence="1">
    <location>
        <begin position="240"/>
        <end position="287"/>
    </location>
</feature>
<keyword evidence="4" id="KW-1185">Reference proteome</keyword>
<name>A0A9P6UX24_9FUNG</name>
<dbReference type="InterPro" id="IPR001251">
    <property type="entry name" value="CRAL-TRIO_dom"/>
</dbReference>
<dbReference type="SUPFAM" id="SSF52087">
    <property type="entry name" value="CRAL/TRIO domain"/>
    <property type="match status" value="1"/>
</dbReference>
<evidence type="ECO:0000259" key="2">
    <source>
        <dbReference type="PROSITE" id="PS50191"/>
    </source>
</evidence>
<reference evidence="3" key="1">
    <citation type="journal article" date="2020" name="Fungal Divers.">
        <title>Resolving the Mortierellaceae phylogeny through synthesis of multi-gene phylogenetics and phylogenomics.</title>
        <authorList>
            <person name="Vandepol N."/>
            <person name="Liber J."/>
            <person name="Desiro A."/>
            <person name="Na H."/>
            <person name="Kennedy M."/>
            <person name="Barry K."/>
            <person name="Grigoriev I.V."/>
            <person name="Miller A.N."/>
            <person name="O'Donnell K."/>
            <person name="Stajich J.E."/>
            <person name="Bonito G."/>
        </authorList>
    </citation>
    <scope>NUCLEOTIDE SEQUENCE</scope>
    <source>
        <strain evidence="3">REB-010B</strain>
    </source>
</reference>
<feature type="compositionally biased region" description="Low complexity" evidence="1">
    <location>
        <begin position="266"/>
        <end position="278"/>
    </location>
</feature>
<sequence>MAVPDSSPASHQPLFTPSPHCRLPAPPAPLSDSQIASLDALRSHIHDTVVTSPAERAWTDDACLLRYLRARKWSLADAKVAVRDTLRWRKSFNPMVADRDVLWTETASGKIYVSGFDIESRPLLYMKPRHENTSASPAQIRHLVFHLEVAIALMPKGVDNLCIIIDFEGSSMTKNPGVGIAREILYILGNHYPEHLGKAYMLNAPWFFFPFYKLISPFIDPVTKGKLNFADMKKQSRKTIVSTPSSTNASEVDLSSSTATSTHLKTGSSSSSAASTSGPVSDNSGILDTIPHDMLEEAYGGSSNYVYNREIYWEAAEKALAHARSALEQEHTSDSQP</sequence>
<evidence type="ECO:0000313" key="4">
    <source>
        <dbReference type="Proteomes" id="UP000738325"/>
    </source>
</evidence>
<dbReference type="PANTHER" id="PTHR45824">
    <property type="entry name" value="GH16843P"/>
    <property type="match status" value="1"/>
</dbReference>
<dbReference type="InterPro" id="IPR036865">
    <property type="entry name" value="CRAL-TRIO_dom_sf"/>
</dbReference>
<protein>
    <recommendedName>
        <fullName evidence="2">CRAL-TRIO domain-containing protein</fullName>
    </recommendedName>
</protein>
<comment type="caution">
    <text evidence="3">The sequence shown here is derived from an EMBL/GenBank/DDBJ whole genome shotgun (WGS) entry which is preliminary data.</text>
</comment>
<accession>A0A9P6UX24</accession>
<dbReference type="AlphaFoldDB" id="A0A9P6UX24"/>
<dbReference type="InterPro" id="IPR036273">
    <property type="entry name" value="CRAL/TRIO_N_dom_sf"/>
</dbReference>
<dbReference type="EMBL" id="JAAAIP010000127">
    <property type="protein sequence ID" value="KAG0325034.1"/>
    <property type="molecule type" value="Genomic_DNA"/>
</dbReference>
<dbReference type="GO" id="GO:0008526">
    <property type="term" value="F:phosphatidylinositol transfer activity"/>
    <property type="evidence" value="ECO:0007669"/>
    <property type="project" value="TreeGrafter"/>
</dbReference>
<proteinExistence type="predicted"/>
<dbReference type="SMART" id="SM00516">
    <property type="entry name" value="SEC14"/>
    <property type="match status" value="1"/>
</dbReference>
<dbReference type="Gene3D" id="3.40.525.10">
    <property type="entry name" value="CRAL-TRIO lipid binding domain"/>
    <property type="match status" value="1"/>
</dbReference>
<gene>
    <name evidence="3" type="ORF">BGZ99_001131</name>
</gene>
<dbReference type="InterPro" id="IPR011074">
    <property type="entry name" value="CRAL/TRIO_N_dom"/>
</dbReference>
<dbReference type="Pfam" id="PF03765">
    <property type="entry name" value="CRAL_TRIO_N"/>
    <property type="match status" value="1"/>
</dbReference>
<feature type="region of interest" description="Disordered" evidence="1">
    <location>
        <begin position="1"/>
        <end position="20"/>
    </location>
</feature>
<dbReference type="Pfam" id="PF00650">
    <property type="entry name" value="CRAL_TRIO"/>
    <property type="match status" value="1"/>
</dbReference>
<feature type="compositionally biased region" description="Polar residues" evidence="1">
    <location>
        <begin position="240"/>
        <end position="265"/>
    </location>
</feature>
<dbReference type="CDD" id="cd00170">
    <property type="entry name" value="SEC14"/>
    <property type="match status" value="1"/>
</dbReference>
<dbReference type="OrthoDB" id="75724at2759"/>
<feature type="domain" description="CRAL-TRIO" evidence="2">
    <location>
        <begin position="99"/>
        <end position="307"/>
    </location>
</feature>
<dbReference type="PANTHER" id="PTHR45824:SF29">
    <property type="entry name" value="GH16843P"/>
    <property type="match status" value="1"/>
</dbReference>
<dbReference type="Proteomes" id="UP000738325">
    <property type="component" value="Unassembled WGS sequence"/>
</dbReference>
<dbReference type="InterPro" id="IPR052578">
    <property type="entry name" value="PI_Transfer_CRAL-TRIO"/>
</dbReference>
<evidence type="ECO:0000256" key="1">
    <source>
        <dbReference type="SAM" id="MobiDB-lite"/>
    </source>
</evidence>
<dbReference type="SUPFAM" id="SSF46938">
    <property type="entry name" value="CRAL/TRIO N-terminal domain"/>
    <property type="match status" value="1"/>
</dbReference>
<dbReference type="SMART" id="SM01100">
    <property type="entry name" value="CRAL_TRIO_N"/>
    <property type="match status" value="1"/>
</dbReference>